<dbReference type="Proteomes" id="UP000545286">
    <property type="component" value="Unassembled WGS sequence"/>
</dbReference>
<dbReference type="GO" id="GO:0046872">
    <property type="term" value="F:metal ion binding"/>
    <property type="evidence" value="ECO:0007669"/>
    <property type="project" value="InterPro"/>
</dbReference>
<evidence type="ECO:0000259" key="2">
    <source>
        <dbReference type="PROSITE" id="PS50975"/>
    </source>
</evidence>
<dbReference type="SUPFAM" id="SSF56059">
    <property type="entry name" value="Glutathione synthetase ATP-binding domain-like"/>
    <property type="match status" value="1"/>
</dbReference>
<dbReference type="RefSeq" id="WP_221186944.1">
    <property type="nucleotide sequence ID" value="NZ_JACHWJ010000004.1"/>
</dbReference>
<dbReference type="PROSITE" id="PS50975">
    <property type="entry name" value="ATP_GRASP"/>
    <property type="match status" value="1"/>
</dbReference>
<dbReference type="GO" id="GO:0005737">
    <property type="term" value="C:cytoplasm"/>
    <property type="evidence" value="ECO:0007669"/>
    <property type="project" value="TreeGrafter"/>
</dbReference>
<evidence type="ECO:0000256" key="1">
    <source>
        <dbReference type="PROSITE-ProRule" id="PRU00409"/>
    </source>
</evidence>
<dbReference type="PANTHER" id="PTHR21621:SF0">
    <property type="entry name" value="BETA-CITRYLGLUTAMATE SYNTHASE B-RELATED"/>
    <property type="match status" value="1"/>
</dbReference>
<accession>A0A7W4YFH7</accession>
<keyword evidence="1" id="KW-0067">ATP-binding</keyword>
<keyword evidence="3" id="KW-0436">Ligase</keyword>
<dbReference type="InterPro" id="IPR011761">
    <property type="entry name" value="ATP-grasp"/>
</dbReference>
<name>A0A7W4YFH7_9MICO</name>
<dbReference type="PANTHER" id="PTHR21621">
    <property type="entry name" value="RIBOSOMAL PROTEIN S6 MODIFICATION PROTEIN"/>
    <property type="match status" value="1"/>
</dbReference>
<protein>
    <submittedName>
        <fullName evidence="3">Glutathione synthase/RimK-type ligase-like ATP-grasp enzyme</fullName>
    </submittedName>
</protein>
<dbReference type="Gene3D" id="3.30.470.20">
    <property type="entry name" value="ATP-grasp fold, B domain"/>
    <property type="match status" value="1"/>
</dbReference>
<dbReference type="EMBL" id="JACHWJ010000004">
    <property type="protein sequence ID" value="MBB2958624.1"/>
    <property type="molecule type" value="Genomic_DNA"/>
</dbReference>
<dbReference type="GO" id="GO:0018169">
    <property type="term" value="F:ribosomal S6-glutamic acid ligase activity"/>
    <property type="evidence" value="ECO:0007669"/>
    <property type="project" value="TreeGrafter"/>
</dbReference>
<feature type="domain" description="ATP-grasp" evidence="2">
    <location>
        <begin position="112"/>
        <end position="327"/>
    </location>
</feature>
<gene>
    <name evidence="3" type="ORF">FHX72_002770</name>
</gene>
<organism evidence="3 4">
    <name type="scientific">Pseudoclavibacter helvolus</name>
    <dbReference type="NCBI Taxonomy" id="255205"/>
    <lineage>
        <taxon>Bacteria</taxon>
        <taxon>Bacillati</taxon>
        <taxon>Actinomycetota</taxon>
        <taxon>Actinomycetes</taxon>
        <taxon>Micrococcales</taxon>
        <taxon>Microbacteriaceae</taxon>
        <taxon>Pseudoclavibacter</taxon>
    </lineage>
</organism>
<comment type="caution">
    <text evidence="3">The sequence shown here is derived from an EMBL/GenBank/DDBJ whole genome shotgun (WGS) entry which is preliminary data.</text>
</comment>
<keyword evidence="4" id="KW-1185">Reference proteome</keyword>
<evidence type="ECO:0000313" key="4">
    <source>
        <dbReference type="Proteomes" id="UP000545286"/>
    </source>
</evidence>
<reference evidence="3 4" key="1">
    <citation type="submission" date="2020-08" db="EMBL/GenBank/DDBJ databases">
        <title>Sequencing the genomes of 1000 actinobacteria strains.</title>
        <authorList>
            <person name="Klenk H.-P."/>
        </authorList>
    </citation>
    <scope>NUCLEOTIDE SEQUENCE [LARGE SCALE GENOMIC DNA]</scope>
    <source>
        <strain evidence="3 4">DSM 20419</strain>
    </source>
</reference>
<sequence>MSTQISTQPAASTPAVYALHENPEWWPPFQAAFEKAGVPVVEWRLIEGVLDIDALPPEGIFWSRISASSHTRDHALAKDYARSVLNWVEAAGRRTVNGRRAIELEVSKVDQLTLLRKAGIDTPRTLAIIGKQGLRDAAREFPTPFITKHNQGGKGLGVRRFDDFAEFEGYLDSPEFEEPLDGITLLQEYLRPAGGFITRVEIVGGEHIYSIAADTIHGGFQLCPADACAIDPDTGRPVVPPGAELAPEPGTSIFSLRQGGHDDLVERLVAFTNDIGLEIAGIEFIETEDGRQVVYDINTNTNYNADVERVAEGSGPGAIAAYLGRILRETYPQG</sequence>
<keyword evidence="1" id="KW-0547">Nucleotide-binding</keyword>
<proteinExistence type="predicted"/>
<dbReference type="GO" id="GO:0005524">
    <property type="term" value="F:ATP binding"/>
    <property type="evidence" value="ECO:0007669"/>
    <property type="project" value="UniProtKB-UniRule"/>
</dbReference>
<evidence type="ECO:0000313" key="3">
    <source>
        <dbReference type="EMBL" id="MBB2958624.1"/>
    </source>
</evidence>
<dbReference type="AlphaFoldDB" id="A0A7W4YFH7"/>
<dbReference type="GO" id="GO:0009432">
    <property type="term" value="P:SOS response"/>
    <property type="evidence" value="ECO:0007669"/>
    <property type="project" value="TreeGrafter"/>
</dbReference>